<dbReference type="SUPFAM" id="SSF52540">
    <property type="entry name" value="P-loop containing nucleoside triphosphate hydrolases"/>
    <property type="match status" value="1"/>
</dbReference>
<dbReference type="PANTHER" id="PTHR13140">
    <property type="entry name" value="MYOSIN"/>
    <property type="match status" value="1"/>
</dbReference>
<gene>
    <name evidence="1" type="ORF">HPP92_015950</name>
</gene>
<evidence type="ECO:0000313" key="2">
    <source>
        <dbReference type="Proteomes" id="UP000639772"/>
    </source>
</evidence>
<sequence>MVKVEQPEESPYVDVSEIDKFEENGEHTEVSQSSAAFADSAIKFGENLKMGDTMNFILKKKLRMWCQVPDVLAGSLEMSNLCSDSMLKYYLPMAKWWQWDEDKVLHTNPILEAFGMRKLEEPTILAVFQGLFTEQKGEKIVPYLLPALCRSSPPFKDKFNLKAANEYTYLNQSDCLSVSDVDDAQRFHTLMEALNTVQIRKEDIENAFCNAYCSIMACGRCRGFLAGVESAAKLMGCTVHELVTLYQLVPFKQAMIALFRS</sequence>
<dbReference type="GO" id="GO:0007015">
    <property type="term" value="P:actin filament organization"/>
    <property type="evidence" value="ECO:0007669"/>
    <property type="project" value="TreeGrafter"/>
</dbReference>
<dbReference type="GO" id="GO:0015629">
    <property type="term" value="C:actin cytoskeleton"/>
    <property type="evidence" value="ECO:0007669"/>
    <property type="project" value="TreeGrafter"/>
</dbReference>
<organism evidence="1 2">
    <name type="scientific">Vanilla planifolia</name>
    <name type="common">Vanilla</name>
    <dbReference type="NCBI Taxonomy" id="51239"/>
    <lineage>
        <taxon>Eukaryota</taxon>
        <taxon>Viridiplantae</taxon>
        <taxon>Streptophyta</taxon>
        <taxon>Embryophyta</taxon>
        <taxon>Tracheophyta</taxon>
        <taxon>Spermatophyta</taxon>
        <taxon>Magnoliopsida</taxon>
        <taxon>Liliopsida</taxon>
        <taxon>Asparagales</taxon>
        <taxon>Orchidaceae</taxon>
        <taxon>Vanilloideae</taxon>
        <taxon>Vanilleae</taxon>
        <taxon>Vanilla</taxon>
    </lineage>
</organism>
<dbReference type="GO" id="GO:0016020">
    <property type="term" value="C:membrane"/>
    <property type="evidence" value="ECO:0007669"/>
    <property type="project" value="TreeGrafter"/>
</dbReference>
<accession>A0A835QKL6</accession>
<evidence type="ECO:0000313" key="1">
    <source>
        <dbReference type="EMBL" id="KAG0471404.1"/>
    </source>
</evidence>
<dbReference type="Gene3D" id="1.10.10.820">
    <property type="match status" value="1"/>
</dbReference>
<dbReference type="Proteomes" id="UP000639772">
    <property type="component" value="Unassembled WGS sequence"/>
</dbReference>
<dbReference type="OrthoDB" id="1735728at2759"/>
<name>A0A835QKL6_VANPL</name>
<dbReference type="PANTHER" id="PTHR13140:SF706">
    <property type="entry name" value="DILUTE CLASS UNCONVENTIONAL MYOSIN, ISOFORM C"/>
    <property type="match status" value="1"/>
</dbReference>
<comment type="caution">
    <text evidence="1">The sequence shown here is derived from an EMBL/GenBank/DDBJ whole genome shotgun (WGS) entry which is preliminary data.</text>
</comment>
<dbReference type="GO" id="GO:0000146">
    <property type="term" value="F:microfilament motor activity"/>
    <property type="evidence" value="ECO:0007669"/>
    <property type="project" value="TreeGrafter"/>
</dbReference>
<dbReference type="GO" id="GO:0051015">
    <property type="term" value="F:actin filament binding"/>
    <property type="evidence" value="ECO:0007669"/>
    <property type="project" value="TreeGrafter"/>
</dbReference>
<protein>
    <submittedName>
        <fullName evidence="1">Uncharacterized protein</fullName>
    </submittedName>
</protein>
<dbReference type="InterPro" id="IPR027417">
    <property type="entry name" value="P-loop_NTPase"/>
</dbReference>
<dbReference type="EMBL" id="JADCNM010000008">
    <property type="protein sequence ID" value="KAG0471404.1"/>
    <property type="molecule type" value="Genomic_DNA"/>
</dbReference>
<dbReference type="AlphaFoldDB" id="A0A835QKL6"/>
<dbReference type="GO" id="GO:0005737">
    <property type="term" value="C:cytoplasm"/>
    <property type="evidence" value="ECO:0007669"/>
    <property type="project" value="TreeGrafter"/>
</dbReference>
<reference evidence="1 2" key="1">
    <citation type="journal article" date="2020" name="Nat. Food">
        <title>A phased Vanilla planifolia genome enables genetic improvement of flavour and production.</title>
        <authorList>
            <person name="Hasing T."/>
            <person name="Tang H."/>
            <person name="Brym M."/>
            <person name="Khazi F."/>
            <person name="Huang T."/>
            <person name="Chambers A.H."/>
        </authorList>
    </citation>
    <scope>NUCLEOTIDE SEQUENCE [LARGE SCALE GENOMIC DNA]</scope>
    <source>
        <tissue evidence="1">Leaf</tissue>
    </source>
</reference>
<proteinExistence type="predicted"/>